<dbReference type="EMBL" id="NIDE01000001">
    <property type="protein sequence ID" value="OWK47492.1"/>
    <property type="molecule type" value="Genomic_DNA"/>
</dbReference>
<dbReference type="AlphaFoldDB" id="A0A225E1N6"/>
<reference evidence="3" key="1">
    <citation type="submission" date="2017-06" db="EMBL/GenBank/DDBJ databases">
        <title>Genome analysis of Fimbriiglobus ruber SP5, the first member of the order Planctomycetales with confirmed chitinolytic capability.</title>
        <authorList>
            <person name="Ravin N.V."/>
            <person name="Rakitin A.L."/>
            <person name="Ivanova A.A."/>
            <person name="Beletsky A.V."/>
            <person name="Kulichevskaya I.S."/>
            <person name="Mardanov A.V."/>
            <person name="Dedysh S.N."/>
        </authorList>
    </citation>
    <scope>NUCLEOTIDE SEQUENCE [LARGE SCALE GENOMIC DNA]</scope>
    <source>
        <strain evidence="3">SP5</strain>
    </source>
</reference>
<evidence type="ECO:0000313" key="2">
    <source>
        <dbReference type="EMBL" id="OWK47492.1"/>
    </source>
</evidence>
<feature type="compositionally biased region" description="Low complexity" evidence="1">
    <location>
        <begin position="14"/>
        <end position="26"/>
    </location>
</feature>
<gene>
    <name evidence="2" type="ORF">FRUB_01191</name>
</gene>
<name>A0A225E1N6_9BACT</name>
<proteinExistence type="predicted"/>
<feature type="region of interest" description="Disordered" evidence="1">
    <location>
        <begin position="14"/>
        <end position="37"/>
    </location>
</feature>
<comment type="caution">
    <text evidence="2">The sequence shown here is derived from an EMBL/GenBank/DDBJ whole genome shotgun (WGS) entry which is preliminary data.</text>
</comment>
<evidence type="ECO:0000256" key="1">
    <source>
        <dbReference type="SAM" id="MobiDB-lite"/>
    </source>
</evidence>
<accession>A0A225E1N6</accession>
<protein>
    <submittedName>
        <fullName evidence="2">Uncharacterized protein</fullName>
    </submittedName>
</protein>
<organism evidence="2 3">
    <name type="scientific">Fimbriiglobus ruber</name>
    <dbReference type="NCBI Taxonomy" id="1908690"/>
    <lineage>
        <taxon>Bacteria</taxon>
        <taxon>Pseudomonadati</taxon>
        <taxon>Planctomycetota</taxon>
        <taxon>Planctomycetia</taxon>
        <taxon>Gemmatales</taxon>
        <taxon>Gemmataceae</taxon>
        <taxon>Fimbriiglobus</taxon>
    </lineage>
</organism>
<keyword evidence="3" id="KW-1185">Reference proteome</keyword>
<evidence type="ECO:0000313" key="3">
    <source>
        <dbReference type="Proteomes" id="UP000214646"/>
    </source>
</evidence>
<sequence length="78" mass="8328">MSVAAIDRPRSVAAAKPVSAPAAAHATIQSQTDDENPVVPAGLVKWHKSFDDAKVASKKSGKPVLLFHMMGQLDRQFC</sequence>
<dbReference type="Proteomes" id="UP000214646">
    <property type="component" value="Unassembled WGS sequence"/>
</dbReference>